<dbReference type="InterPro" id="IPR029016">
    <property type="entry name" value="GAF-like_dom_sf"/>
</dbReference>
<keyword evidence="4" id="KW-1185">Reference proteome</keyword>
<gene>
    <name evidence="3" type="ORF">TTHERM_00264890</name>
</gene>
<name>Q22TZ3_TETTS</name>
<dbReference type="OrthoDB" id="292223at2759"/>
<evidence type="ECO:0000256" key="2">
    <source>
        <dbReference type="SAM" id="MobiDB-lite"/>
    </source>
</evidence>
<dbReference type="Proteomes" id="UP000009168">
    <property type="component" value="Unassembled WGS sequence"/>
</dbReference>
<dbReference type="EMBL" id="GG662830">
    <property type="protein sequence ID" value="EAR88894.2"/>
    <property type="molecule type" value="Genomic_DNA"/>
</dbReference>
<dbReference type="eggNOG" id="ENOG502SHTX">
    <property type="taxonomic scope" value="Eukaryota"/>
</dbReference>
<dbReference type="Gene3D" id="3.30.450.40">
    <property type="match status" value="2"/>
</dbReference>
<accession>Q22TZ3</accession>
<keyword evidence="1" id="KW-0175">Coiled coil</keyword>
<proteinExistence type="predicted"/>
<sequence>MKKSNKSATISQPILFNQATYSADQDEVKMSENQIYQGQVSNKNRESQDKNNFQQQLVNRKQSNEQLLTANTPTKSAYLSQPFGKDQYSTSSYRSLLISSRDTIMRKKNSQNKPGTAAGSMNLQKNNGFITDRFTMSQTNGFLFNQNKSRASRDVSSQNGVKKNYQLKDGYLSTNQVVSQANQNINKSKSNTLSQNDFCQMFQKQNYDGMALEDYFNQRENFQTEAIQIASPNQPKQLSSQQNRKQKNMQNLSNSQAAVFSQINNNYQQLNQSPEIATAIFQKNQQSNAFTNQIMGSSMYQSTLIQQQINELCQNYQHVDLTTLKNILVNLIQREEEMLRVLTSRCSGVKELAEMIYADIPLPMQQNQNHVMSNPKSIDQQQSPNNCVNSSYYDNTTPIANNNQQILNQNNNLNILTGQPVNDLAKIRDALFSLSQSLVSASQNEINLGSKNREIERMNLEISQLKKSISDYKEKNINLQKLIELLQNRVKTFQEDNNRMLIQMNIEKKSAQVNSKKVTNLEKRVEFILENDINTNLNPNDKLRQTLNELLRENEALKRDLNHKNQDIDRLQGQLKKLNSHLARANKKMENMKQNPAFNSQTTPVQNPPSQQTENKLSSMFQKDDIELLKNFKIPQNLNFRVVSLRSDQSILMSDIIELGSHAFSRQILGLENPEQKKQMVNFITSQLTSYKDLSDKLNQIINHAYNMSTLETFEDLSVHVSTHFPSIFSAQRANLWVVDKQCGIFQSFSEQGSGNIVTSKCLLNKGLINDTFLLRVPINSKNSQNKPLLYKIDYQREECEFVNSTLLIPVFCNKERQQVKAILEISNSQSEIFSFDEEYYGIILSYFLTSIFSSIINQKIFDIDCRYNTLLFNSYEQLSQQKTRFNFTQKVKMLVQQLFNIDNSHFYFVENDHLISYNKPNQQKDQFSLEHGLAGIVAKEKKSYIIHDIRSSSYFNPLVDISSLLPIYAIPLINKTNSDGSDEQKEPVIGVIEIVLKSKLKSKLEKEAIIDSEDGYFGLDEPQTHIIQKFSKLVINTLLNNQFID</sequence>
<dbReference type="GeneID" id="7826113"/>
<feature type="region of interest" description="Disordered" evidence="2">
    <location>
        <begin position="591"/>
        <end position="616"/>
    </location>
</feature>
<dbReference type="HOGENOM" id="CLU_010990_0_0_1"/>
<dbReference type="SUPFAM" id="SSF55781">
    <property type="entry name" value="GAF domain-like"/>
    <property type="match status" value="2"/>
</dbReference>
<evidence type="ECO:0000256" key="1">
    <source>
        <dbReference type="SAM" id="Coils"/>
    </source>
</evidence>
<dbReference type="RefSeq" id="XP_001009139.2">
    <property type="nucleotide sequence ID" value="XM_001009139.2"/>
</dbReference>
<feature type="compositionally biased region" description="Polar residues" evidence="2">
    <location>
        <begin position="592"/>
        <end position="616"/>
    </location>
</feature>
<evidence type="ECO:0008006" key="5">
    <source>
        <dbReference type="Google" id="ProtNLM"/>
    </source>
</evidence>
<dbReference type="InParanoid" id="Q22TZ3"/>
<protein>
    <recommendedName>
        <fullName evidence="5">GAF domain protein</fullName>
    </recommendedName>
</protein>
<feature type="region of interest" description="Disordered" evidence="2">
    <location>
        <begin position="231"/>
        <end position="253"/>
    </location>
</feature>
<dbReference type="KEGG" id="tet:TTHERM_00264890"/>
<dbReference type="AlphaFoldDB" id="Q22TZ3"/>
<organism evidence="3 4">
    <name type="scientific">Tetrahymena thermophila (strain SB210)</name>
    <dbReference type="NCBI Taxonomy" id="312017"/>
    <lineage>
        <taxon>Eukaryota</taxon>
        <taxon>Sar</taxon>
        <taxon>Alveolata</taxon>
        <taxon>Ciliophora</taxon>
        <taxon>Intramacronucleata</taxon>
        <taxon>Oligohymenophorea</taxon>
        <taxon>Hymenostomatida</taxon>
        <taxon>Tetrahymenina</taxon>
        <taxon>Tetrahymenidae</taxon>
        <taxon>Tetrahymena</taxon>
    </lineage>
</organism>
<evidence type="ECO:0000313" key="4">
    <source>
        <dbReference type="Proteomes" id="UP000009168"/>
    </source>
</evidence>
<reference evidence="4" key="1">
    <citation type="journal article" date="2006" name="PLoS Biol.">
        <title>Macronuclear genome sequence of the ciliate Tetrahymena thermophila, a model eukaryote.</title>
        <authorList>
            <person name="Eisen J.A."/>
            <person name="Coyne R.S."/>
            <person name="Wu M."/>
            <person name="Wu D."/>
            <person name="Thiagarajan M."/>
            <person name="Wortman J.R."/>
            <person name="Badger J.H."/>
            <person name="Ren Q."/>
            <person name="Amedeo P."/>
            <person name="Jones K.M."/>
            <person name="Tallon L.J."/>
            <person name="Delcher A.L."/>
            <person name="Salzberg S.L."/>
            <person name="Silva J.C."/>
            <person name="Haas B.J."/>
            <person name="Majoros W.H."/>
            <person name="Farzad M."/>
            <person name="Carlton J.M."/>
            <person name="Smith R.K. Jr."/>
            <person name="Garg J."/>
            <person name="Pearlman R.E."/>
            <person name="Karrer K.M."/>
            <person name="Sun L."/>
            <person name="Manning G."/>
            <person name="Elde N.C."/>
            <person name="Turkewitz A.P."/>
            <person name="Asai D.J."/>
            <person name="Wilkes D.E."/>
            <person name="Wang Y."/>
            <person name="Cai H."/>
            <person name="Collins K."/>
            <person name="Stewart B.A."/>
            <person name="Lee S.R."/>
            <person name="Wilamowska K."/>
            <person name="Weinberg Z."/>
            <person name="Ruzzo W.L."/>
            <person name="Wloga D."/>
            <person name="Gaertig J."/>
            <person name="Frankel J."/>
            <person name="Tsao C.-C."/>
            <person name="Gorovsky M.A."/>
            <person name="Keeling P.J."/>
            <person name="Waller R.F."/>
            <person name="Patron N.J."/>
            <person name="Cherry J.M."/>
            <person name="Stover N.A."/>
            <person name="Krieger C.J."/>
            <person name="del Toro C."/>
            <person name="Ryder H.F."/>
            <person name="Williamson S.C."/>
            <person name="Barbeau R.A."/>
            <person name="Hamilton E.P."/>
            <person name="Orias E."/>
        </authorList>
    </citation>
    <scope>NUCLEOTIDE SEQUENCE [LARGE SCALE GENOMIC DNA]</scope>
    <source>
        <strain evidence="4">SB210</strain>
    </source>
</reference>
<feature type="coiled-coil region" evidence="1">
    <location>
        <begin position="448"/>
        <end position="503"/>
    </location>
</feature>
<evidence type="ECO:0000313" key="3">
    <source>
        <dbReference type="EMBL" id="EAR88894.2"/>
    </source>
</evidence>